<accession>A0A8J2RXQ1</accession>
<dbReference type="GO" id="GO:0071897">
    <property type="term" value="P:DNA biosynthetic process"/>
    <property type="evidence" value="ECO:0007669"/>
    <property type="project" value="UniProtKB-ARBA"/>
</dbReference>
<keyword evidence="4" id="KW-1185">Reference proteome</keyword>
<dbReference type="Proteomes" id="UP000789390">
    <property type="component" value="Unassembled WGS sequence"/>
</dbReference>
<feature type="domain" description="Reverse transcriptase Ty1/copia-type" evidence="2">
    <location>
        <begin position="735"/>
        <end position="962"/>
    </location>
</feature>
<dbReference type="CDD" id="cd09272">
    <property type="entry name" value="RNase_HI_RT_Ty1"/>
    <property type="match status" value="1"/>
</dbReference>
<evidence type="ECO:0000313" key="4">
    <source>
        <dbReference type="Proteomes" id="UP000789390"/>
    </source>
</evidence>
<evidence type="ECO:0000313" key="3">
    <source>
        <dbReference type="EMBL" id="CAH0110838.1"/>
    </source>
</evidence>
<organism evidence="3 4">
    <name type="scientific">Daphnia galeata</name>
    <dbReference type="NCBI Taxonomy" id="27404"/>
    <lineage>
        <taxon>Eukaryota</taxon>
        <taxon>Metazoa</taxon>
        <taxon>Ecdysozoa</taxon>
        <taxon>Arthropoda</taxon>
        <taxon>Crustacea</taxon>
        <taxon>Branchiopoda</taxon>
        <taxon>Diplostraca</taxon>
        <taxon>Cladocera</taxon>
        <taxon>Anomopoda</taxon>
        <taxon>Daphniidae</taxon>
        <taxon>Daphnia</taxon>
    </lineage>
</organism>
<dbReference type="EMBL" id="CAKKLH010000307">
    <property type="protein sequence ID" value="CAH0110838.1"/>
    <property type="molecule type" value="Genomic_DNA"/>
</dbReference>
<keyword evidence="1" id="KW-0175">Coiled coil</keyword>
<gene>
    <name evidence="3" type="ORF">DGAL_LOCUS14442</name>
</gene>
<evidence type="ECO:0000259" key="2">
    <source>
        <dbReference type="Pfam" id="PF07727"/>
    </source>
</evidence>
<feature type="coiled-coil region" evidence="1">
    <location>
        <begin position="170"/>
        <end position="197"/>
    </location>
</feature>
<evidence type="ECO:0000256" key="1">
    <source>
        <dbReference type="SAM" id="Coils"/>
    </source>
</evidence>
<dbReference type="InterPro" id="IPR013103">
    <property type="entry name" value="RVT_2"/>
</dbReference>
<protein>
    <recommendedName>
        <fullName evidence="2">Reverse transcriptase Ty1/copia-type domain-containing protein</fullName>
    </recommendedName>
</protein>
<dbReference type="PANTHER" id="PTHR11439">
    <property type="entry name" value="GAG-POL-RELATED RETROTRANSPOSON"/>
    <property type="match status" value="1"/>
</dbReference>
<dbReference type="PANTHER" id="PTHR11439:SF467">
    <property type="entry name" value="INTEGRASE CATALYTIC DOMAIN-CONTAINING PROTEIN"/>
    <property type="match status" value="1"/>
</dbReference>
<proteinExistence type="predicted"/>
<dbReference type="Pfam" id="PF07727">
    <property type="entry name" value="RVT_2"/>
    <property type="match status" value="1"/>
</dbReference>
<name>A0A8J2RXQ1_9CRUS</name>
<dbReference type="OrthoDB" id="6629168at2759"/>
<dbReference type="AlphaFoldDB" id="A0A8J2RXQ1"/>
<reference evidence="3" key="1">
    <citation type="submission" date="2021-11" db="EMBL/GenBank/DDBJ databases">
        <authorList>
            <person name="Schell T."/>
        </authorList>
    </citation>
    <scope>NUCLEOTIDE SEQUENCE</scope>
    <source>
        <strain evidence="3">M5</strain>
    </source>
</reference>
<comment type="caution">
    <text evidence="3">The sequence shown here is derived from an EMBL/GenBank/DDBJ whole genome shotgun (WGS) entry which is preliminary data.</text>
</comment>
<sequence>MKRVLRSECHHWLVGSTVSEILGSKLPINHLILKRYLFIRDNSCGPFTSTVRAIAKIIYDEITSRFWIPSRIPTKPEKACLDQIVNLVGKYETLKKIPNNRLNETKPQEKINQFVDHLKCLFDISHPNTYGLLEQSGSTRSESPNGEWKIDWDFLIGQRQVPQLGCMDGVDKILHAKERERKEREDLIEQRKQKELDRIAQTTAADDSNILDSSTDGEGNNILDLDSSFEHEMDLISETDVMLPRDLITPTSSTALRMGLSTRQHTVMLASFVNSVISGPTLSNVTLSVGSVHQKRSKEIERIAKEVRKSYIPPRHGTIHFDSKIFSMRGGIKEDRVAIIFSPPPKILSICSILSSTGLAQKDACIQALTEWNLKDNVVAAVYDTTANTLPNVTLNELRRKLGGPTTGPTYKLFTRFKEDYNSFQPLISPEEYQTLDYDELNPFMSSQANEVKEWAGNCLKKNVFPREDYKELCELIAVFLGADLSTSQFNIRRPGADHHARFMAKAIYYLKIYILQNWFHLRPKEVKEVKRMAIYIAVFYGKYFLQSSLTSSAPFNDLRFLCLMHQYSLVDKEAAKETIHSINLHLDYLTQELVPLALFDPNLTDEDKNKLAHTLISTRRPTEFAVGKPKPPTINWRPDDQPTLSDLIGERSWLLFHLLKLNKRQEWMLVPCNLWILFEDYRVAKEFVDSLITVNDCAERGIKLIGDYKDSCFDKKERESLAQLVEQHRSNFSISNMMYKVKRNIDGSIERRRARLVVKGFTQRPGIDFTETYAPVLKYDSLRAILAIAAVDDLDLFQFDVASAYLQSPLVEELYVEQPAGFCVVGRERDVYRLHKCLYGLRQASRAWNDTFNTFLSAFGLVASEAYPCVYLYQSGTDFLIVALWVDDGLLICNNSELLAKILSYLKTKFVITPKTADRFVGLHITRDRVNRKLYLSQPSYIASLLSTFGMMDCNPVTTPADSNSRLVASSSSCNEVFPYSEAVGSLLYLMLSTRPDISFAVGQVAQFASQPGRPHWNAVKRIFSYLKGTATFGICFGGVNDGILKAFSDADFAGDLDTRRSTTGYILLLNGEPVAWGSRRQKCVSVSTTESEYVAMCATAKEIVWMRNVLHHVKLPQLEPTIMFCDNKSAIQLAKNPEFHKRTKHISVKYHYVRSCQKEAVISVQYFSTKDQLADLFTKPLNRPLFENLRNAISVCSTPGSAKE</sequence>
<dbReference type="SUPFAM" id="SSF56672">
    <property type="entry name" value="DNA/RNA polymerases"/>
    <property type="match status" value="1"/>
</dbReference>
<dbReference type="InterPro" id="IPR043502">
    <property type="entry name" value="DNA/RNA_pol_sf"/>
</dbReference>